<gene>
    <name evidence="1" type="ORF">H4R21_002143</name>
</gene>
<proteinExistence type="predicted"/>
<reference evidence="1" key="1">
    <citation type="submission" date="2022-07" db="EMBL/GenBank/DDBJ databases">
        <title>Phylogenomic reconstructions and comparative analyses of Kickxellomycotina fungi.</title>
        <authorList>
            <person name="Reynolds N.K."/>
            <person name="Stajich J.E."/>
            <person name="Barry K."/>
            <person name="Grigoriev I.V."/>
            <person name="Crous P."/>
            <person name="Smith M.E."/>
        </authorList>
    </citation>
    <scope>NUCLEOTIDE SEQUENCE</scope>
    <source>
        <strain evidence="1">BCRC 34780</strain>
    </source>
</reference>
<protein>
    <submittedName>
        <fullName evidence="1">Uncharacterized protein</fullName>
    </submittedName>
</protein>
<sequence length="617" mass="67147">METAGGRTGDVDYDESDFEDVSAAAAPGAAPGGDFGGDEPMPALGTVEITFGGSDDGSGDDSDGIRGSKRRRRAVVTERARAVRCGHHMAHMMCHVVAARLMNGLCCSEEVRALAMSLVPAAIADRLAQHREPGGRAVRREWASADLRSLLASYGALQVTHRPRDDAAAAAPIRDELVAFLASREATRAWHRPMLLTAMLRAFAFDARLCAGLTPPPPRLTVRESEAIEHSFQDGASNHSDPVAQTPVPRYWVEAYDVSSGKWLPVNADSGAIEADVCAATSAYVLAFDADGTMRDITRRYAPDYVNTTLRLRLESASDERTQTWWPRWIAQWERPGGSERDAREEAELEERALAAAMPRRIADFAANPFYVLQRNLAQNEVLHPPGPIVGAVRGESVYLREHVRRVRSRMAWVRAGRVVHADAQPAKRIRSRAATADEAPAETDLFGEWQTDIYRAPPVVDGRVPRNNYGRVDLFVPSMLPAGAAHVAAPGARRVCRELGIDAADAVVGFEFRRGISTPVVHGVVIPSDARDLVLDALRDVEHVAAASRRASQEARALDRWRRLLRSLRVRAEVDATFASRSARPAGITFKPGAKADADADADDYDAHDTGAGFLV</sequence>
<dbReference type="Proteomes" id="UP001140087">
    <property type="component" value="Unassembled WGS sequence"/>
</dbReference>
<organism evidence="1 2">
    <name type="scientific">Coemansia helicoidea</name>
    <dbReference type="NCBI Taxonomy" id="1286919"/>
    <lineage>
        <taxon>Eukaryota</taxon>
        <taxon>Fungi</taxon>
        <taxon>Fungi incertae sedis</taxon>
        <taxon>Zoopagomycota</taxon>
        <taxon>Kickxellomycotina</taxon>
        <taxon>Kickxellomycetes</taxon>
        <taxon>Kickxellales</taxon>
        <taxon>Kickxellaceae</taxon>
        <taxon>Coemansia</taxon>
    </lineage>
</organism>
<accession>A0ACC1L9B3</accession>
<evidence type="ECO:0000313" key="2">
    <source>
        <dbReference type="Proteomes" id="UP001140087"/>
    </source>
</evidence>
<dbReference type="EMBL" id="JANBUN010000519">
    <property type="protein sequence ID" value="KAJ2803148.1"/>
    <property type="molecule type" value="Genomic_DNA"/>
</dbReference>
<comment type="caution">
    <text evidence="1">The sequence shown here is derived from an EMBL/GenBank/DDBJ whole genome shotgun (WGS) entry which is preliminary data.</text>
</comment>
<keyword evidence="2" id="KW-1185">Reference proteome</keyword>
<evidence type="ECO:0000313" key="1">
    <source>
        <dbReference type="EMBL" id="KAJ2803148.1"/>
    </source>
</evidence>
<name>A0ACC1L9B3_9FUNG</name>